<keyword evidence="1" id="KW-0812">Transmembrane</keyword>
<proteinExistence type="predicted"/>
<reference evidence="2 3" key="1">
    <citation type="journal article" date="2021" name="J. Hered.">
        <title>A chromosome-level genome assembly of the parasitoid wasp, Cotesia glomerata (Hymenoptera: Braconidae).</title>
        <authorList>
            <person name="Pinto B.J."/>
            <person name="Weis J.J."/>
            <person name="Gamble T."/>
            <person name="Ode P.J."/>
            <person name="Paul R."/>
            <person name="Zaspel J.M."/>
        </authorList>
    </citation>
    <scope>NUCLEOTIDE SEQUENCE [LARGE SCALE GENOMIC DNA]</scope>
    <source>
        <strain evidence="2">CgM1</strain>
    </source>
</reference>
<feature type="transmembrane region" description="Helical" evidence="1">
    <location>
        <begin position="62"/>
        <end position="86"/>
    </location>
</feature>
<feature type="transmembrane region" description="Helical" evidence="1">
    <location>
        <begin position="133"/>
        <end position="153"/>
    </location>
</feature>
<dbReference type="EMBL" id="JAHXZJ010001864">
    <property type="protein sequence ID" value="KAH0550084.1"/>
    <property type="molecule type" value="Genomic_DNA"/>
</dbReference>
<comment type="caution">
    <text evidence="2">The sequence shown here is derived from an EMBL/GenBank/DDBJ whole genome shotgun (WGS) entry which is preliminary data.</text>
</comment>
<name>A0AAV7HXZ9_COTGL</name>
<evidence type="ECO:0000313" key="2">
    <source>
        <dbReference type="EMBL" id="KAH0550084.1"/>
    </source>
</evidence>
<evidence type="ECO:0000313" key="3">
    <source>
        <dbReference type="Proteomes" id="UP000826195"/>
    </source>
</evidence>
<accession>A0AAV7HXZ9</accession>
<evidence type="ECO:0000256" key="1">
    <source>
        <dbReference type="SAM" id="Phobius"/>
    </source>
</evidence>
<dbReference type="Proteomes" id="UP000826195">
    <property type="component" value="Unassembled WGS sequence"/>
</dbReference>
<keyword evidence="1" id="KW-1133">Transmembrane helix</keyword>
<protein>
    <recommendedName>
        <fullName evidence="4">Gustatory receptor</fullName>
    </recommendedName>
</protein>
<gene>
    <name evidence="2" type="ORF">KQX54_017336</name>
</gene>
<keyword evidence="1" id="KW-0472">Membrane</keyword>
<organism evidence="2 3">
    <name type="scientific">Cotesia glomerata</name>
    <name type="common">Lepidopteran parasitic wasp</name>
    <name type="synonym">Apanteles glomeratus</name>
    <dbReference type="NCBI Taxonomy" id="32391"/>
    <lineage>
        <taxon>Eukaryota</taxon>
        <taxon>Metazoa</taxon>
        <taxon>Ecdysozoa</taxon>
        <taxon>Arthropoda</taxon>
        <taxon>Hexapoda</taxon>
        <taxon>Insecta</taxon>
        <taxon>Pterygota</taxon>
        <taxon>Neoptera</taxon>
        <taxon>Endopterygota</taxon>
        <taxon>Hymenoptera</taxon>
        <taxon>Apocrita</taxon>
        <taxon>Ichneumonoidea</taxon>
        <taxon>Braconidae</taxon>
        <taxon>Microgastrinae</taxon>
        <taxon>Cotesia</taxon>
    </lineage>
</organism>
<keyword evidence="3" id="KW-1185">Reference proteome</keyword>
<evidence type="ECO:0008006" key="4">
    <source>
        <dbReference type="Google" id="ProtNLM"/>
    </source>
</evidence>
<dbReference type="AlphaFoldDB" id="A0AAV7HXZ9"/>
<sequence length="180" mass="21283">MIKKCTNKLEKVETSFVQYKFATGSIDHGQGLADDLIKRAVIDTLDSPQRRSRAREIRVDELSIFGFIFLRSSFTQLLFQWLVLFFCCRNITREAPMTILNRMLPIEKEIRRLYEMRKNNKINWPTYQEDFDFYFSLMLTSYKLYAILCVFVVRGRVFEMTNSLTAAAKPKPSILYVLYL</sequence>